<dbReference type="Gramene" id="RZC61347">
    <property type="protein sequence ID" value="RZC61347"/>
    <property type="gene ID" value="C5167_023104"/>
</dbReference>
<evidence type="ECO:0000259" key="2">
    <source>
        <dbReference type="PROSITE" id="PS51746"/>
    </source>
</evidence>
<dbReference type="EMBL" id="CM010719">
    <property type="protein sequence ID" value="RZC61347.1"/>
    <property type="molecule type" value="Genomic_DNA"/>
</dbReference>
<dbReference type="SUPFAM" id="SSF81606">
    <property type="entry name" value="PP2C-like"/>
    <property type="match status" value="1"/>
</dbReference>
<dbReference type="InterPro" id="IPR001932">
    <property type="entry name" value="PPM-type_phosphatase-like_dom"/>
</dbReference>
<feature type="compositionally biased region" description="Basic and acidic residues" evidence="1">
    <location>
        <begin position="24"/>
        <end position="49"/>
    </location>
</feature>
<evidence type="ECO:0000256" key="1">
    <source>
        <dbReference type="SAM" id="MobiDB-lite"/>
    </source>
</evidence>
<name>A0A4Y7JKR8_PAPSO</name>
<dbReference type="SMART" id="SM00332">
    <property type="entry name" value="PP2Cc"/>
    <property type="match status" value="1"/>
</dbReference>
<evidence type="ECO:0000313" key="4">
    <source>
        <dbReference type="Proteomes" id="UP000316621"/>
    </source>
</evidence>
<dbReference type="Proteomes" id="UP000316621">
    <property type="component" value="Chromosome 5"/>
</dbReference>
<dbReference type="OMA" id="VGYVQKL"/>
<dbReference type="PANTHER" id="PTHR13832">
    <property type="entry name" value="PROTEIN PHOSPHATASE 2C"/>
    <property type="match status" value="1"/>
</dbReference>
<dbReference type="Pfam" id="PF00481">
    <property type="entry name" value="PP2C"/>
    <property type="match status" value="1"/>
</dbReference>
<organism evidence="3 4">
    <name type="scientific">Papaver somniferum</name>
    <name type="common">Opium poppy</name>
    <dbReference type="NCBI Taxonomy" id="3469"/>
    <lineage>
        <taxon>Eukaryota</taxon>
        <taxon>Viridiplantae</taxon>
        <taxon>Streptophyta</taxon>
        <taxon>Embryophyta</taxon>
        <taxon>Tracheophyta</taxon>
        <taxon>Spermatophyta</taxon>
        <taxon>Magnoliopsida</taxon>
        <taxon>Ranunculales</taxon>
        <taxon>Papaveraceae</taxon>
        <taxon>Papaveroideae</taxon>
        <taxon>Papaver</taxon>
    </lineage>
</organism>
<dbReference type="Gene3D" id="3.60.40.10">
    <property type="entry name" value="PPM-type phosphatase domain"/>
    <property type="match status" value="1"/>
</dbReference>
<feature type="region of interest" description="Disordered" evidence="1">
    <location>
        <begin position="1"/>
        <end position="50"/>
    </location>
</feature>
<gene>
    <name evidence="3" type="ORF">C5167_023104</name>
</gene>
<proteinExistence type="predicted"/>
<dbReference type="GO" id="GO:0004722">
    <property type="term" value="F:protein serine/threonine phosphatase activity"/>
    <property type="evidence" value="ECO:0007669"/>
    <property type="project" value="InterPro"/>
</dbReference>
<sequence length="418" mass="45405">MDDDNGVSGVSNTKRELDSDDSELAAKRSKISECSEKEEEKQNGCEEVKTSQLVLLEKNDDCQSESVNGGIVGDNNQSVKDNVLSDQKSSIPVTKLPCTIEADAAEDKGSRHTMEDASVVLLDASLQVPGKLRCAHFAIYDGHGGRLAAEYAQKHLHANVLSAGLPRELMDVKAAKMAILGGMIAYLINKLPIFISFTVMDIFRICLLSLEGVILPSVCTGFRRTDELLLQESTAGGWQDGATAVCVWVLGQKVFVANIGDAKAVVARSSSVNDSQSHLDGANPLKAIVLTREHKAIYPQERTRILKAGGSVSSNGRLQGRLEVSRAFGDRNFKKVGVSATPDVHSFDLTERDHFIILGCDGLWGVFGASDAVDFVQKQLKEGLSVTAVSRRLVREAVRERRCKDNCTVIVIVFKHHV</sequence>
<dbReference type="PANTHER" id="PTHR13832:SF699">
    <property type="entry name" value="INTEGRIN-LINKED KINASE-ASSOCIATED SERINE_THREONINE PHOSPHATASE 2C"/>
    <property type="match status" value="1"/>
</dbReference>
<dbReference type="AlphaFoldDB" id="A0A4Y7JKR8"/>
<reference evidence="3 4" key="1">
    <citation type="journal article" date="2018" name="Science">
        <title>The opium poppy genome and morphinan production.</title>
        <authorList>
            <person name="Guo L."/>
            <person name="Winzer T."/>
            <person name="Yang X."/>
            <person name="Li Y."/>
            <person name="Ning Z."/>
            <person name="He Z."/>
            <person name="Teodor R."/>
            <person name="Lu Y."/>
            <person name="Bowser T.A."/>
            <person name="Graham I.A."/>
            <person name="Ye K."/>
        </authorList>
    </citation>
    <scope>NUCLEOTIDE SEQUENCE [LARGE SCALE GENOMIC DNA]</scope>
    <source>
        <strain evidence="4">cv. HN1</strain>
        <tissue evidence="3">Leaves</tissue>
    </source>
</reference>
<accession>A0A4Y7JKR8</accession>
<evidence type="ECO:0000313" key="3">
    <source>
        <dbReference type="EMBL" id="RZC61347.1"/>
    </source>
</evidence>
<dbReference type="InterPro" id="IPR036457">
    <property type="entry name" value="PPM-type-like_dom_sf"/>
</dbReference>
<keyword evidence="4" id="KW-1185">Reference proteome</keyword>
<dbReference type="CDD" id="cd00143">
    <property type="entry name" value="PP2Cc"/>
    <property type="match status" value="1"/>
</dbReference>
<dbReference type="STRING" id="3469.A0A4Y7JKR8"/>
<feature type="domain" description="PPM-type phosphatase" evidence="2">
    <location>
        <begin position="101"/>
        <end position="414"/>
    </location>
</feature>
<protein>
    <recommendedName>
        <fullName evidence="2">PPM-type phosphatase domain-containing protein</fullName>
    </recommendedName>
</protein>
<dbReference type="InterPro" id="IPR015655">
    <property type="entry name" value="PP2C"/>
</dbReference>
<dbReference type="PROSITE" id="PS51746">
    <property type="entry name" value="PPM_2"/>
    <property type="match status" value="1"/>
</dbReference>